<gene>
    <name evidence="1" type="ORF">HID58_087321</name>
</gene>
<keyword evidence="2" id="KW-1185">Reference proteome</keyword>
<evidence type="ECO:0000313" key="2">
    <source>
        <dbReference type="Proteomes" id="UP000824890"/>
    </source>
</evidence>
<feature type="non-terminal residue" evidence="1">
    <location>
        <position position="1"/>
    </location>
</feature>
<evidence type="ECO:0000313" key="1">
    <source>
        <dbReference type="EMBL" id="KAH0859060.1"/>
    </source>
</evidence>
<accession>A0ABQ7XSZ2</accession>
<comment type="caution">
    <text evidence="1">The sequence shown here is derived from an EMBL/GenBank/DDBJ whole genome shotgun (WGS) entry which is preliminary data.</text>
</comment>
<proteinExistence type="predicted"/>
<protein>
    <submittedName>
        <fullName evidence="1">Uncharacterized protein</fullName>
    </submittedName>
</protein>
<dbReference type="Proteomes" id="UP000824890">
    <property type="component" value="Unassembled WGS sequence"/>
</dbReference>
<dbReference type="EMBL" id="JAGKQM010000019">
    <property type="protein sequence ID" value="KAH0859060.1"/>
    <property type="molecule type" value="Genomic_DNA"/>
</dbReference>
<name>A0ABQ7XSZ2_BRANA</name>
<organism evidence="1 2">
    <name type="scientific">Brassica napus</name>
    <name type="common">Rape</name>
    <dbReference type="NCBI Taxonomy" id="3708"/>
    <lineage>
        <taxon>Eukaryota</taxon>
        <taxon>Viridiplantae</taxon>
        <taxon>Streptophyta</taxon>
        <taxon>Embryophyta</taxon>
        <taxon>Tracheophyta</taxon>
        <taxon>Spermatophyta</taxon>
        <taxon>Magnoliopsida</taxon>
        <taxon>eudicotyledons</taxon>
        <taxon>Gunneridae</taxon>
        <taxon>Pentapetalae</taxon>
        <taxon>rosids</taxon>
        <taxon>malvids</taxon>
        <taxon>Brassicales</taxon>
        <taxon>Brassicaceae</taxon>
        <taxon>Brassiceae</taxon>
        <taxon>Brassica</taxon>
    </lineage>
</organism>
<sequence>HPRSLFLDEINLCCYKSWQSILKDKSFKFYRLFFSVFGTFHIQRKRTKIETSEARMRVFFRSMELVPIVFRCRENIIFTAASDSRLWNSTAQKWKTRVD</sequence>
<reference evidence="1 2" key="1">
    <citation type="submission" date="2021-05" db="EMBL/GenBank/DDBJ databases">
        <title>Genome Assembly of Synthetic Allotetraploid Brassica napus Reveals Homoeologous Exchanges between Subgenomes.</title>
        <authorList>
            <person name="Davis J.T."/>
        </authorList>
    </citation>
    <scope>NUCLEOTIDE SEQUENCE [LARGE SCALE GENOMIC DNA]</scope>
    <source>
        <strain evidence="2">cv. Da-Ae</strain>
        <tissue evidence="1">Seedling</tissue>
    </source>
</reference>